<sequence length="262" mass="28625">MPAIVAGFSYLSSEKIATKCAPLATCFSNCYCGGIKRCHHRPEKTGVVSMFTGIVQGTAKVVSIDEKPNFRTHVVELPEYMLDGIETGASIAHNGCCLTVTEINGNQISFDLMKETLRITNLGELVVGDTVNVERAARFSDEIGGHLMSGHIMTTAEVAKIVTSENNRQIWFKVQDPSLMKYILYKGFIGIDGISLTVGEVTPTRFCVHLIPETLQRTTLGAKKLGHRVNIEIDPQTQAVVDTVERLLAAKEAAIIKTAEEE</sequence>
<evidence type="ECO:0000256" key="8">
    <source>
        <dbReference type="ARBA" id="ARBA00022737"/>
    </source>
</evidence>
<dbReference type="PANTHER" id="PTHR21098:SF0">
    <property type="entry name" value="RIBOFLAVIN SYNTHASE"/>
    <property type="match status" value="1"/>
</dbReference>
<keyword evidence="8" id="KW-0677">Repeat</keyword>
<protein>
    <recommendedName>
        <fullName evidence="5 9">Riboflavin synthase</fullName>
        <ecNumber evidence="4 9">2.5.1.9</ecNumber>
    </recommendedName>
</protein>
<evidence type="ECO:0000256" key="9">
    <source>
        <dbReference type="NCBIfam" id="TIGR00187"/>
    </source>
</evidence>
<dbReference type="PROSITE" id="PS51177">
    <property type="entry name" value="LUMAZINE_BIND"/>
    <property type="match status" value="2"/>
</dbReference>
<evidence type="ECO:0000256" key="6">
    <source>
        <dbReference type="ARBA" id="ARBA00022619"/>
    </source>
</evidence>
<evidence type="ECO:0000256" key="7">
    <source>
        <dbReference type="ARBA" id="ARBA00022679"/>
    </source>
</evidence>
<dbReference type="Pfam" id="PF00677">
    <property type="entry name" value="Lum_binding"/>
    <property type="match status" value="2"/>
</dbReference>
<dbReference type="GO" id="GO:0005829">
    <property type="term" value="C:cytosol"/>
    <property type="evidence" value="ECO:0007669"/>
    <property type="project" value="TreeGrafter"/>
</dbReference>
<keyword evidence="6" id="KW-0686">Riboflavin biosynthesis</keyword>
<dbReference type="EC" id="2.5.1.9" evidence="4 9"/>
<dbReference type="InterPro" id="IPR017938">
    <property type="entry name" value="Riboflavin_synthase-like_b-brl"/>
</dbReference>
<dbReference type="FunFam" id="2.40.30.20:FF:000005">
    <property type="entry name" value="Riboflavin synthase, alpha subunit"/>
    <property type="match status" value="1"/>
</dbReference>
<feature type="domain" description="Lumazine-binding" evidence="11">
    <location>
        <begin position="50"/>
        <end position="146"/>
    </location>
</feature>
<reference evidence="12 13" key="1">
    <citation type="journal article" date="2011" name="Stand. Genomic Sci.">
        <title>Complete genome of the onion pathogen Enterobacter cloacae EcWSU1.</title>
        <authorList>
            <person name="Humann J.L."/>
            <person name="Wildung M."/>
            <person name="Cheng C.H."/>
            <person name="Lee T."/>
            <person name="Stewart J.E."/>
            <person name="Drew J.C."/>
            <person name="Triplett E.W."/>
            <person name="Main D."/>
            <person name="Schroeder B.K."/>
        </authorList>
    </citation>
    <scope>NUCLEOTIDE SEQUENCE [LARGE SCALE GENOMIC DNA]</scope>
    <source>
        <strain evidence="12 13">EcWSU1</strain>
    </source>
</reference>
<comment type="catalytic activity">
    <reaction evidence="1">
        <text>2 6,7-dimethyl-8-(1-D-ribityl)lumazine + H(+) = 5-amino-6-(D-ribitylamino)uracil + riboflavin</text>
        <dbReference type="Rhea" id="RHEA:20772"/>
        <dbReference type="ChEBI" id="CHEBI:15378"/>
        <dbReference type="ChEBI" id="CHEBI:15934"/>
        <dbReference type="ChEBI" id="CHEBI:57986"/>
        <dbReference type="ChEBI" id="CHEBI:58201"/>
        <dbReference type="EC" id="2.5.1.9"/>
    </reaction>
</comment>
<dbReference type="NCBIfam" id="NF009566">
    <property type="entry name" value="PRK13020.1"/>
    <property type="match status" value="1"/>
</dbReference>
<dbReference type="UniPathway" id="UPA00275">
    <property type="reaction ID" value="UER00405"/>
</dbReference>
<dbReference type="Gene3D" id="2.40.30.20">
    <property type="match status" value="2"/>
</dbReference>
<name>G8LM54_9ENTR</name>
<comment type="pathway">
    <text evidence="3">Cofactor biosynthesis; riboflavin biosynthesis; riboflavin from 2-hydroxy-3-oxobutyl phosphate and 5-amino-6-(D-ribitylamino)uracil: step 2/2.</text>
</comment>
<evidence type="ECO:0000256" key="1">
    <source>
        <dbReference type="ARBA" id="ARBA00000968"/>
    </source>
</evidence>
<feature type="repeat" description="Lumazine-binding" evidence="10">
    <location>
        <begin position="147"/>
        <end position="244"/>
    </location>
</feature>
<dbReference type="HOGENOM" id="CLU_034388_0_1_6"/>
<feature type="domain" description="Lumazine-binding" evidence="11">
    <location>
        <begin position="147"/>
        <end position="244"/>
    </location>
</feature>
<dbReference type="SUPFAM" id="SSF63380">
    <property type="entry name" value="Riboflavin synthase domain-like"/>
    <property type="match status" value="2"/>
</dbReference>
<proteinExistence type="predicted"/>
<evidence type="ECO:0000259" key="11">
    <source>
        <dbReference type="PROSITE" id="PS51177"/>
    </source>
</evidence>
<dbReference type="CDD" id="cd00402">
    <property type="entry name" value="Riboflavin_synthase_like"/>
    <property type="match status" value="1"/>
</dbReference>
<dbReference type="InterPro" id="IPR023366">
    <property type="entry name" value="ATP_synth_asu-like_sf"/>
</dbReference>
<evidence type="ECO:0000256" key="4">
    <source>
        <dbReference type="ARBA" id="ARBA00012827"/>
    </source>
</evidence>
<gene>
    <name evidence="12" type="primary">ribE</name>
    <name evidence="12" type="ORF">EcWSU1_01889</name>
</gene>
<evidence type="ECO:0000313" key="12">
    <source>
        <dbReference type="EMBL" id="AEW73327.1"/>
    </source>
</evidence>
<dbReference type="PANTHER" id="PTHR21098">
    <property type="entry name" value="RIBOFLAVIN SYNTHASE ALPHA CHAIN"/>
    <property type="match status" value="1"/>
</dbReference>
<dbReference type="KEGG" id="eec:EcWSU1_01889"/>
<dbReference type="GO" id="GO:0004746">
    <property type="term" value="F:riboflavin synthase activity"/>
    <property type="evidence" value="ECO:0007669"/>
    <property type="project" value="UniProtKB-UniRule"/>
</dbReference>
<dbReference type="EMBL" id="CP002886">
    <property type="protein sequence ID" value="AEW73327.1"/>
    <property type="molecule type" value="Genomic_DNA"/>
</dbReference>
<accession>G8LM54</accession>
<dbReference type="InterPro" id="IPR001783">
    <property type="entry name" value="Lumazine-bd"/>
</dbReference>
<dbReference type="NCBIfam" id="TIGR00187">
    <property type="entry name" value="ribE"/>
    <property type="match status" value="1"/>
</dbReference>
<evidence type="ECO:0000313" key="13">
    <source>
        <dbReference type="Proteomes" id="UP000007838"/>
    </source>
</evidence>
<dbReference type="FunFam" id="2.40.30.20:FF:000003">
    <property type="entry name" value="Riboflavin synthase, alpha subunit"/>
    <property type="match status" value="1"/>
</dbReference>
<dbReference type="InterPro" id="IPR026017">
    <property type="entry name" value="Lumazine-bd_dom"/>
</dbReference>
<dbReference type="eggNOG" id="COG0307">
    <property type="taxonomic scope" value="Bacteria"/>
</dbReference>
<dbReference type="Proteomes" id="UP000007838">
    <property type="component" value="Chromosome"/>
</dbReference>
<comment type="function">
    <text evidence="2">Catalyzes the dismutation of two molecules of 6,7-dimethyl-8-ribityllumazine, resulting in the formation of riboflavin and 5-amino-6-(D-ribitylamino)uracil.</text>
</comment>
<dbReference type="AlphaFoldDB" id="G8LM54"/>
<keyword evidence="7" id="KW-0808">Transferase</keyword>
<evidence type="ECO:0000256" key="5">
    <source>
        <dbReference type="ARBA" id="ARBA00013950"/>
    </source>
</evidence>
<dbReference type="NCBIfam" id="NF006767">
    <property type="entry name" value="PRK09289.1"/>
    <property type="match status" value="1"/>
</dbReference>
<feature type="repeat" description="Lumazine-binding" evidence="10">
    <location>
        <begin position="50"/>
        <end position="146"/>
    </location>
</feature>
<dbReference type="GO" id="GO:0009231">
    <property type="term" value="P:riboflavin biosynthetic process"/>
    <property type="evidence" value="ECO:0007669"/>
    <property type="project" value="UniProtKB-UniPathway"/>
</dbReference>
<evidence type="ECO:0000256" key="10">
    <source>
        <dbReference type="PROSITE-ProRule" id="PRU00524"/>
    </source>
</evidence>
<organism evidence="12 13">
    <name type="scientific">Enterobacter ludwigii</name>
    <dbReference type="NCBI Taxonomy" id="299767"/>
    <lineage>
        <taxon>Bacteria</taxon>
        <taxon>Pseudomonadati</taxon>
        <taxon>Pseudomonadota</taxon>
        <taxon>Gammaproteobacteria</taxon>
        <taxon>Enterobacterales</taxon>
        <taxon>Enterobacteriaceae</taxon>
        <taxon>Enterobacter</taxon>
        <taxon>Enterobacter cloacae complex</taxon>
    </lineage>
</organism>
<evidence type="ECO:0000256" key="3">
    <source>
        <dbReference type="ARBA" id="ARBA00004887"/>
    </source>
</evidence>
<evidence type="ECO:0000256" key="2">
    <source>
        <dbReference type="ARBA" id="ARBA00002803"/>
    </source>
</evidence>